<keyword evidence="5 19" id="KW-0812">Transmembrane</keyword>
<evidence type="ECO:0000256" key="3">
    <source>
        <dbReference type="ARBA" id="ARBA00013274"/>
    </source>
</evidence>
<comment type="catalytic activity">
    <reaction evidence="14">
        <text>1-hexadecanoyl-sn-glycero-3-phosphate + H2O = sn-glycerol 3-phosphate + hexadecanoate + H(+)</text>
        <dbReference type="Rhea" id="RHEA:49092"/>
        <dbReference type="ChEBI" id="CHEBI:7896"/>
        <dbReference type="ChEBI" id="CHEBI:15377"/>
        <dbReference type="ChEBI" id="CHEBI:15378"/>
        <dbReference type="ChEBI" id="CHEBI:57518"/>
        <dbReference type="ChEBI" id="CHEBI:57597"/>
    </reaction>
    <physiologicalReaction direction="left-to-right" evidence="14">
        <dbReference type="Rhea" id="RHEA:49093"/>
    </physiologicalReaction>
</comment>
<evidence type="ECO:0000256" key="17">
    <source>
        <dbReference type="PROSITE-ProRule" id="PRU01161"/>
    </source>
</evidence>
<feature type="domain" description="PNPLA" evidence="21">
    <location>
        <begin position="1041"/>
        <end position="1207"/>
    </location>
</feature>
<dbReference type="PANTHER" id="PTHR14226">
    <property type="entry name" value="NEUROPATHY TARGET ESTERASE/SWISS CHEESE D.MELANOGASTER"/>
    <property type="match status" value="1"/>
</dbReference>
<dbReference type="InterPro" id="IPR050301">
    <property type="entry name" value="NTE"/>
</dbReference>
<dbReference type="RefSeq" id="XP_035665341.1">
    <property type="nucleotide sequence ID" value="XM_035809448.1"/>
</dbReference>
<dbReference type="GO" id="GO:0005783">
    <property type="term" value="C:endoplasmic reticulum"/>
    <property type="evidence" value="ECO:0000318"/>
    <property type="project" value="GO_Central"/>
</dbReference>
<dbReference type="Proteomes" id="UP000001554">
    <property type="component" value="Unplaced"/>
</dbReference>
<dbReference type="OMA" id="GQQEDRH"/>
<comment type="catalytic activity">
    <reaction evidence="16">
        <text>1-hexadecanoyl-sn-glycero-3-phosphocholine + H2O = sn-glycerol 3-phosphocholine + hexadecanoate + H(+)</text>
        <dbReference type="Rhea" id="RHEA:40435"/>
        <dbReference type="ChEBI" id="CHEBI:7896"/>
        <dbReference type="ChEBI" id="CHEBI:15377"/>
        <dbReference type="ChEBI" id="CHEBI:15378"/>
        <dbReference type="ChEBI" id="CHEBI:16870"/>
        <dbReference type="ChEBI" id="CHEBI:72998"/>
    </reaction>
    <physiologicalReaction direction="left-to-right" evidence="16">
        <dbReference type="Rhea" id="RHEA:40436"/>
    </physiologicalReaction>
</comment>
<feature type="compositionally biased region" description="Polar residues" evidence="18">
    <location>
        <begin position="368"/>
        <end position="378"/>
    </location>
</feature>
<comment type="similarity">
    <text evidence="2">Belongs to the NTE family.</text>
</comment>
<keyword evidence="8" id="KW-0256">Endoplasmic reticulum</keyword>
<dbReference type="CDD" id="cd07225">
    <property type="entry name" value="Pat_PNPLA6_PNPLA7"/>
    <property type="match status" value="1"/>
</dbReference>
<dbReference type="Gene3D" id="2.60.120.10">
    <property type="entry name" value="Jelly Rolls"/>
    <property type="match status" value="3"/>
</dbReference>
<feature type="short sequence motif" description="GXGXXG" evidence="17">
    <location>
        <begin position="1045"/>
        <end position="1050"/>
    </location>
</feature>
<keyword evidence="10 19" id="KW-1133">Transmembrane helix</keyword>
<evidence type="ECO:0000256" key="14">
    <source>
        <dbReference type="ARBA" id="ARBA00048133"/>
    </source>
</evidence>
<evidence type="ECO:0000256" key="12">
    <source>
        <dbReference type="ARBA" id="ARBA00023136"/>
    </source>
</evidence>
<proteinExistence type="inferred from homology"/>
<keyword evidence="11 17" id="KW-0443">Lipid metabolism</keyword>
<keyword evidence="9 17" id="KW-0442">Lipid degradation</keyword>
<feature type="compositionally biased region" description="Basic and acidic residues" evidence="18">
    <location>
        <begin position="1436"/>
        <end position="1450"/>
    </location>
</feature>
<evidence type="ECO:0000256" key="13">
    <source>
        <dbReference type="ARBA" id="ARBA00047314"/>
    </source>
</evidence>
<dbReference type="GO" id="GO:0016042">
    <property type="term" value="P:lipid catabolic process"/>
    <property type="evidence" value="ECO:0007669"/>
    <property type="project" value="UniProtKB-UniRule"/>
</dbReference>
<dbReference type="FunFam" id="3.40.1090.10:FF:000001">
    <property type="entry name" value="neuropathy target esterase isoform X2"/>
    <property type="match status" value="1"/>
</dbReference>
<dbReference type="InterPro" id="IPR056556">
    <property type="entry name" value="NTE1_P-loop_dom"/>
</dbReference>
<feature type="short sequence motif" description="DGA/G" evidence="17">
    <location>
        <begin position="1194"/>
        <end position="1196"/>
    </location>
</feature>
<evidence type="ECO:0000256" key="10">
    <source>
        <dbReference type="ARBA" id="ARBA00022989"/>
    </source>
</evidence>
<dbReference type="CDD" id="cd00038">
    <property type="entry name" value="CAP_ED"/>
    <property type="match status" value="3"/>
</dbReference>
<evidence type="ECO:0000256" key="19">
    <source>
        <dbReference type="SAM" id="Phobius"/>
    </source>
</evidence>
<dbReference type="GO" id="GO:0004622">
    <property type="term" value="F:phosphatidylcholine lysophospholipase activity"/>
    <property type="evidence" value="ECO:0000318"/>
    <property type="project" value="GO_Central"/>
</dbReference>
<dbReference type="InterPro" id="IPR018490">
    <property type="entry name" value="cNMP-bd_dom_sf"/>
</dbReference>
<dbReference type="GO" id="GO:0046470">
    <property type="term" value="P:phosphatidylcholine metabolic process"/>
    <property type="evidence" value="ECO:0007669"/>
    <property type="project" value="InterPro"/>
</dbReference>
<evidence type="ECO:0000256" key="1">
    <source>
        <dbReference type="ARBA" id="ARBA00004643"/>
    </source>
</evidence>
<dbReference type="InterPro" id="IPR014710">
    <property type="entry name" value="RmlC-like_jellyroll"/>
</dbReference>
<feature type="domain" description="Cyclic nucleotide-binding" evidence="20">
    <location>
        <begin position="691"/>
        <end position="796"/>
    </location>
</feature>
<feature type="domain" description="Cyclic nucleotide-binding" evidence="20">
    <location>
        <begin position="574"/>
        <end position="680"/>
    </location>
</feature>
<dbReference type="SUPFAM" id="SSF51206">
    <property type="entry name" value="cAMP-binding domain-like"/>
    <property type="match status" value="3"/>
</dbReference>
<evidence type="ECO:0000256" key="2">
    <source>
        <dbReference type="ARBA" id="ARBA00006636"/>
    </source>
</evidence>
<evidence type="ECO:0000256" key="15">
    <source>
        <dbReference type="ARBA" id="ARBA00048454"/>
    </source>
</evidence>
<comment type="catalytic activity">
    <reaction evidence="15">
        <text>a 1-acyl-sn-glycero-3-phosphocholine + H2O = sn-glycerol 3-phosphocholine + a fatty acid + H(+)</text>
        <dbReference type="Rhea" id="RHEA:15177"/>
        <dbReference type="ChEBI" id="CHEBI:15377"/>
        <dbReference type="ChEBI" id="CHEBI:15378"/>
        <dbReference type="ChEBI" id="CHEBI:16870"/>
        <dbReference type="ChEBI" id="CHEBI:28868"/>
        <dbReference type="ChEBI" id="CHEBI:58168"/>
        <dbReference type="EC" id="3.1.1.5"/>
    </reaction>
    <physiologicalReaction direction="left-to-right" evidence="15">
        <dbReference type="Rhea" id="RHEA:15178"/>
    </physiologicalReaction>
</comment>
<dbReference type="Pfam" id="PF00027">
    <property type="entry name" value="cNMP_binding"/>
    <property type="match status" value="3"/>
</dbReference>
<evidence type="ECO:0000256" key="16">
    <source>
        <dbReference type="ARBA" id="ARBA00048656"/>
    </source>
</evidence>
<keyword evidence="22" id="KW-1185">Reference proteome</keyword>
<organism evidence="22 23">
    <name type="scientific">Branchiostoma floridae</name>
    <name type="common">Florida lancelet</name>
    <name type="synonym">Amphioxus</name>
    <dbReference type="NCBI Taxonomy" id="7739"/>
    <lineage>
        <taxon>Eukaryota</taxon>
        <taxon>Metazoa</taxon>
        <taxon>Chordata</taxon>
        <taxon>Cephalochordata</taxon>
        <taxon>Leptocardii</taxon>
        <taxon>Amphioxiformes</taxon>
        <taxon>Branchiostomatidae</taxon>
        <taxon>Branchiostoma</taxon>
    </lineage>
</organism>
<dbReference type="GO" id="GO:0005789">
    <property type="term" value="C:endoplasmic reticulum membrane"/>
    <property type="evidence" value="ECO:0007669"/>
    <property type="project" value="UniProtKB-SubCell"/>
</dbReference>
<dbReference type="EC" id="3.1.1.5" evidence="3"/>
<evidence type="ECO:0000256" key="7">
    <source>
        <dbReference type="ARBA" id="ARBA00022801"/>
    </source>
</evidence>
<evidence type="ECO:0000256" key="11">
    <source>
        <dbReference type="ARBA" id="ARBA00023098"/>
    </source>
</evidence>
<dbReference type="PROSITE" id="PS01237">
    <property type="entry name" value="UPF0028"/>
    <property type="match status" value="1"/>
</dbReference>
<feature type="compositionally biased region" description="Acidic residues" evidence="18">
    <location>
        <begin position="1368"/>
        <end position="1384"/>
    </location>
</feature>
<evidence type="ECO:0000256" key="5">
    <source>
        <dbReference type="ARBA" id="ARBA00022692"/>
    </source>
</evidence>
<evidence type="ECO:0000256" key="6">
    <source>
        <dbReference type="ARBA" id="ARBA00022737"/>
    </source>
</evidence>
<dbReference type="InterPro" id="IPR001423">
    <property type="entry name" value="LysoPLipase_patatin_CS"/>
</dbReference>
<dbReference type="PANTHER" id="PTHR14226:SF29">
    <property type="entry name" value="NEUROPATHY TARGET ESTERASE SWS"/>
    <property type="match status" value="1"/>
</dbReference>
<evidence type="ECO:0000313" key="23">
    <source>
        <dbReference type="RefSeq" id="XP_035665341.1"/>
    </source>
</evidence>
<dbReference type="Pfam" id="PF01734">
    <property type="entry name" value="Patatin"/>
    <property type="match status" value="1"/>
</dbReference>
<evidence type="ECO:0000256" key="9">
    <source>
        <dbReference type="ARBA" id="ARBA00022963"/>
    </source>
</evidence>
<sequence length="1456" mass="162719">MATEEGGLPVLSSSESLFYFFVDLPWTIIILLSLVVCGIVTGLFMCLKKVKTKVIGHPPPVKYRFRKRDKIMFYGRKVMRKIRFMERLPLQPQESDDPNAVKSSVSNTVVVQGSSSRTRIKKRQKFVQLVKKILRLRKEGSKPGVQLKEPPPALLEADLTESGESHLPPEVMYMLNSVRVFGHFEKPMFLELCRHMETMSINEGDMLFKVGQPDDSIFVVVQGKLTVYITEKDGTEMQMKEVLAGDSVHSLLSILDVITGYPAPYKTVSCRALEKSTILRLPANALQTVFKKYPESLVRVVQVIMLRLQRVSFMALYNYLGLSSELVRKIDTCSRGCSRTQSLHHHHHHHHHHPSHTMGQPKSPKKLASTTSVGSSTEKVIRSVNFEDAPPSWSDSEQVSAKTSRPSRATSQSDVPVKERRRRAMSLGSALQPALPLTSSNTEGARISRLASVRGMSVDSEGSGAESGPSDFDTACDRARVGQGVVGTPPVARRHSSSSTRTSPVFKDNRLRHTSHDDSFLHRAAFFDTQESTDSAVLSKYQQWTEDDEVLDAATEDLAKLFGLDEETLLRGRLTLEHYRAGQYLVHQGDQDSSLFFVATGTLLVCQKTVDTEEEETVLIVSHSGELVGVLAALTGEPSFFSVKAKHDSRVVAITKSNFYSIMRDCPHVVLNVAHAFVSRMSPFVRQIDFALDWMLIDAGRALYRQGDPSDSTYVVLNGRLRSVHTLANGRKQLMGEYGRGEIVGVVETLTQSPRASTVHAIRDTELAKMPAGLLDTIKRKHPQVVTRLIHLLGQRILGHMQQRPQAPLLDIPAGILNPAYLPRQQSWDAPSVACHMANANLTTVALLPASEDVPLTTFSLDMYHSLTAIGSTLRLTSDIIKTRLGIAAFDSVQEFRLSSWLGQQEDIHRIVLYQADPRMTAWTQRCIRQADCILIVALGDKEPTVSELENQMDAMAVRAQKELVLLHKEDVVSPIGTADWLNARSWISSHHHISCPKRIFTRKNPKKVMEMYEKMFEKDPDRHSDFARLARFLTGTSVALVLGGGGARGAAHIGVMRILQEQGIPVDIIGGTSIGALMGALWAEERNWRAVADRARSFFSNMTSLWKKLVDLTYPVTSMFSGGAFNKGIEGVFGDKQIEDLWIPYFNITTDVSASKMRIHTDGSLWRYVRASMSLSGYLPPLCDPKDGHLLLDGGYVNNLPADVAKSMGANFVIAVDVGSQDDRNLTHYGDYLSGWWVLYKKWNPFTEKIRVLDMSEIQQRLAYVSCMKQMEEVKCCDYVEYVRPPIDRYKTLQFGSFDEIMEVGYAHAVPIFTDWRRADEVFGVRPPVEEQARHPLTGIQSNAYFTDLAELVSRIPQQISQREATISDDEYSSEYEDEEDADSGLVVSTSVPNLAEASDEPKKREAISEGGTPTDEGNFSFLSCQQNNLGTLETELRQRHSHAELRESAEEEET</sequence>
<feature type="short sequence motif" description="GXSXG" evidence="17">
    <location>
        <begin position="1072"/>
        <end position="1076"/>
    </location>
</feature>
<gene>
    <name evidence="23" type="primary">LOC118408629</name>
</gene>
<keyword evidence="12 19" id="KW-0472">Membrane</keyword>
<evidence type="ECO:0000313" key="22">
    <source>
        <dbReference type="Proteomes" id="UP000001554"/>
    </source>
</evidence>
<dbReference type="SUPFAM" id="SSF52151">
    <property type="entry name" value="FabD/lysophospholipase-like"/>
    <property type="match status" value="1"/>
</dbReference>
<dbReference type="InterPro" id="IPR002641">
    <property type="entry name" value="PNPLA_dom"/>
</dbReference>
<evidence type="ECO:0000256" key="18">
    <source>
        <dbReference type="SAM" id="MobiDB-lite"/>
    </source>
</evidence>
<dbReference type="InterPro" id="IPR016035">
    <property type="entry name" value="Acyl_Trfase/lysoPLipase"/>
</dbReference>
<dbReference type="PROSITE" id="PS51635">
    <property type="entry name" value="PNPLA"/>
    <property type="match status" value="1"/>
</dbReference>
<feature type="transmembrane region" description="Helical" evidence="19">
    <location>
        <begin position="24"/>
        <end position="47"/>
    </location>
</feature>
<dbReference type="Gene3D" id="3.40.1090.10">
    <property type="entry name" value="Cytosolic phospholipase A2 catalytic domain"/>
    <property type="match status" value="1"/>
</dbReference>
<dbReference type="FunFam" id="2.60.120.10:FF:000012">
    <property type="entry name" value="neuropathy target esterase isoform X2"/>
    <property type="match status" value="1"/>
</dbReference>
<dbReference type="PROSITE" id="PS50042">
    <property type="entry name" value="CNMP_BINDING_3"/>
    <property type="match status" value="3"/>
</dbReference>
<evidence type="ECO:0000259" key="20">
    <source>
        <dbReference type="PROSITE" id="PS50042"/>
    </source>
</evidence>
<protein>
    <recommendedName>
        <fullName evidence="3">lysophospholipase</fullName>
        <ecNumber evidence="3">3.1.1.5</ecNumber>
    </recommendedName>
</protein>
<feature type="region of interest" description="Disordered" evidence="18">
    <location>
        <begin position="485"/>
        <end position="505"/>
    </location>
</feature>
<feature type="compositionally biased region" description="Basic residues" evidence="18">
    <location>
        <begin position="342"/>
        <end position="355"/>
    </location>
</feature>
<keyword evidence="4" id="KW-0597">Phosphoprotein</keyword>
<evidence type="ECO:0000256" key="8">
    <source>
        <dbReference type="ARBA" id="ARBA00022824"/>
    </source>
</evidence>
<feature type="active site" description="Proton acceptor" evidence="17">
    <location>
        <position position="1194"/>
    </location>
</feature>
<dbReference type="InterPro" id="IPR000595">
    <property type="entry name" value="cNMP-bd_dom"/>
</dbReference>
<dbReference type="SMART" id="SM00100">
    <property type="entry name" value="cNMP"/>
    <property type="match status" value="3"/>
</dbReference>
<dbReference type="FunFam" id="2.60.120.10:FF:000010">
    <property type="entry name" value="neuropathy target esterase isoform X1"/>
    <property type="match status" value="1"/>
</dbReference>
<evidence type="ECO:0000259" key="21">
    <source>
        <dbReference type="PROSITE" id="PS51635"/>
    </source>
</evidence>
<feature type="domain" description="Cyclic nucleotide-binding" evidence="20">
    <location>
        <begin position="180"/>
        <end position="307"/>
    </location>
</feature>
<feature type="compositionally biased region" description="Polar residues" evidence="18">
    <location>
        <begin position="393"/>
        <end position="414"/>
    </location>
</feature>
<dbReference type="FunFam" id="2.60.120.10:FF:000022">
    <property type="entry name" value="Patatin like phospholipase domain containing 7"/>
    <property type="match status" value="1"/>
</dbReference>
<comment type="subcellular location">
    <subcellularLocation>
        <location evidence="1">Endoplasmic reticulum membrane</location>
        <topology evidence="1">Single-pass type III membrane protein</topology>
    </subcellularLocation>
</comment>
<reference evidence="23" key="1">
    <citation type="submission" date="2025-08" db="UniProtKB">
        <authorList>
            <consortium name="RefSeq"/>
        </authorList>
    </citation>
    <scope>IDENTIFICATION</scope>
    <source>
        <strain evidence="23">S238N-H82</strain>
        <tissue evidence="23">Testes</tissue>
    </source>
</reference>
<name>A0A9J7HTM1_BRAFL</name>
<evidence type="ECO:0000256" key="4">
    <source>
        <dbReference type="ARBA" id="ARBA00022553"/>
    </source>
</evidence>
<dbReference type="Pfam" id="PF24179">
    <property type="entry name" value="NTE_Ploop"/>
    <property type="match status" value="1"/>
</dbReference>
<feature type="compositionally biased region" description="Polar residues" evidence="18">
    <location>
        <begin position="1417"/>
        <end position="1433"/>
    </location>
</feature>
<comment type="catalytic activity">
    <reaction evidence="13">
        <text>1-(9Z-octadecenoyl)-sn-glycero-3-phosphocholine + H2O = sn-glycerol 3-phosphocholine + (9Z)-octadecenoate + H(+)</text>
        <dbReference type="Rhea" id="RHEA:40807"/>
        <dbReference type="ChEBI" id="CHEBI:15377"/>
        <dbReference type="ChEBI" id="CHEBI:15378"/>
        <dbReference type="ChEBI" id="CHEBI:16870"/>
        <dbReference type="ChEBI" id="CHEBI:28610"/>
        <dbReference type="ChEBI" id="CHEBI:30823"/>
    </reaction>
    <physiologicalReaction direction="left-to-right" evidence="13">
        <dbReference type="Rhea" id="RHEA:40808"/>
    </physiologicalReaction>
</comment>
<keyword evidence="6" id="KW-0677">Repeat</keyword>
<feature type="region of interest" description="Disordered" evidence="18">
    <location>
        <begin position="341"/>
        <end position="443"/>
    </location>
</feature>
<feature type="region of interest" description="Disordered" evidence="18">
    <location>
        <begin position="1364"/>
        <end position="1456"/>
    </location>
</feature>
<dbReference type="GeneID" id="118408629"/>
<accession>A0A9J7HTM1</accession>
<feature type="active site" description="Nucleophile" evidence="17">
    <location>
        <position position="1074"/>
    </location>
</feature>
<keyword evidence="7 17" id="KW-0378">Hydrolase</keyword>